<evidence type="ECO:0000256" key="1">
    <source>
        <dbReference type="SAM" id="MobiDB-lite"/>
    </source>
</evidence>
<sequence>MSELVIMQPTEAIMTATTADLRRELAQALEVTAAHLGRVAMIWRELERRGEDLSALRGGLWAYMPLIASGRLRAELVVKYAGHSTLLRRLADLRPEDQGRILTDDTVPVVEYVDGEWVERVERLTHLKTTMLQQVISDRIRTPDEQRKAARSRASRPTAKAARGSLPPTRGLEVVEELATQRAPRGGTNRQLQVAVTMSEEEIAALDRHCETMGVSRSRAVRAALEAMGLLTP</sequence>
<dbReference type="InterPro" id="IPR002145">
    <property type="entry name" value="CopG"/>
</dbReference>
<dbReference type="RefSeq" id="WP_213669166.1">
    <property type="nucleotide sequence ID" value="NZ_JAHCDA010000001.1"/>
</dbReference>
<comment type="caution">
    <text evidence="3">The sequence shown here is derived from an EMBL/GenBank/DDBJ whole genome shotgun (WGS) entry which is preliminary data.</text>
</comment>
<dbReference type="Pfam" id="PF01402">
    <property type="entry name" value="RHH_1"/>
    <property type="match status" value="1"/>
</dbReference>
<keyword evidence="4" id="KW-1185">Reference proteome</keyword>
<accession>A0ABS5QAL6</accession>
<evidence type="ECO:0000313" key="3">
    <source>
        <dbReference type="EMBL" id="MBS7810553.1"/>
    </source>
</evidence>
<organism evidence="3 4">
    <name type="scientific">Roseococcus pinisoli</name>
    <dbReference type="NCBI Taxonomy" id="2835040"/>
    <lineage>
        <taxon>Bacteria</taxon>
        <taxon>Pseudomonadati</taxon>
        <taxon>Pseudomonadota</taxon>
        <taxon>Alphaproteobacteria</taxon>
        <taxon>Acetobacterales</taxon>
        <taxon>Roseomonadaceae</taxon>
        <taxon>Roseococcus</taxon>
    </lineage>
</organism>
<dbReference type="EMBL" id="JAHCDA010000001">
    <property type="protein sequence ID" value="MBS7810553.1"/>
    <property type="molecule type" value="Genomic_DNA"/>
</dbReference>
<evidence type="ECO:0000313" key="4">
    <source>
        <dbReference type="Proteomes" id="UP000766336"/>
    </source>
</evidence>
<name>A0ABS5QAL6_9PROT</name>
<feature type="domain" description="Ribbon-helix-helix protein CopG" evidence="2">
    <location>
        <begin position="194"/>
        <end position="226"/>
    </location>
</feature>
<feature type="region of interest" description="Disordered" evidence="1">
    <location>
        <begin position="142"/>
        <end position="170"/>
    </location>
</feature>
<protein>
    <submittedName>
        <fullName evidence="3">Ribbon-helix-helix protein, CopG family</fullName>
    </submittedName>
</protein>
<evidence type="ECO:0000259" key="2">
    <source>
        <dbReference type="Pfam" id="PF01402"/>
    </source>
</evidence>
<reference evidence="3 4" key="1">
    <citation type="submission" date="2021-05" db="EMBL/GenBank/DDBJ databases">
        <title>Roseococcus sp. XZZS9, whole genome shotgun sequencing project.</title>
        <authorList>
            <person name="Zhao G."/>
            <person name="Shen L."/>
        </authorList>
    </citation>
    <scope>NUCLEOTIDE SEQUENCE [LARGE SCALE GENOMIC DNA]</scope>
    <source>
        <strain evidence="3 4">XZZS9</strain>
    </source>
</reference>
<proteinExistence type="predicted"/>
<dbReference type="Proteomes" id="UP000766336">
    <property type="component" value="Unassembled WGS sequence"/>
</dbReference>
<gene>
    <name evidence="3" type="ORF">KHU32_06365</name>
</gene>